<gene>
    <name evidence="1" type="ORF">K458DRAFT_396423</name>
</gene>
<evidence type="ECO:0000313" key="1">
    <source>
        <dbReference type="EMBL" id="KAF2676987.1"/>
    </source>
</evidence>
<proteinExistence type="predicted"/>
<sequence length="151" mass="16683">MARRLGYTPATQVSVFIGSGVDGPKAIRDHRQVMLTGYRITEVSPPASLLPFTMFCRAIMTSSSNTSIKNVNLTTAERQFNVLNFVKHPTLTVCPTDSMLKEWPRQEHAEKGTPKKIYEILENMHACAVHSPRLSESCSSATWSIARGSSA</sequence>
<protein>
    <submittedName>
        <fullName evidence="1">Uncharacterized protein</fullName>
    </submittedName>
</protein>
<keyword evidence="2" id="KW-1185">Reference proteome</keyword>
<dbReference type="AlphaFoldDB" id="A0A6G1IFH7"/>
<name>A0A6G1IFH7_9PLEO</name>
<evidence type="ECO:0000313" key="2">
    <source>
        <dbReference type="Proteomes" id="UP000799291"/>
    </source>
</evidence>
<organism evidence="1 2">
    <name type="scientific">Lentithecium fluviatile CBS 122367</name>
    <dbReference type="NCBI Taxonomy" id="1168545"/>
    <lineage>
        <taxon>Eukaryota</taxon>
        <taxon>Fungi</taxon>
        <taxon>Dikarya</taxon>
        <taxon>Ascomycota</taxon>
        <taxon>Pezizomycotina</taxon>
        <taxon>Dothideomycetes</taxon>
        <taxon>Pleosporomycetidae</taxon>
        <taxon>Pleosporales</taxon>
        <taxon>Massarineae</taxon>
        <taxon>Lentitheciaceae</taxon>
        <taxon>Lentithecium</taxon>
    </lineage>
</organism>
<dbReference type="Proteomes" id="UP000799291">
    <property type="component" value="Unassembled WGS sequence"/>
</dbReference>
<dbReference type="EMBL" id="MU005627">
    <property type="protein sequence ID" value="KAF2676987.1"/>
    <property type="molecule type" value="Genomic_DNA"/>
</dbReference>
<reference evidence="1" key="1">
    <citation type="journal article" date="2020" name="Stud. Mycol.">
        <title>101 Dothideomycetes genomes: a test case for predicting lifestyles and emergence of pathogens.</title>
        <authorList>
            <person name="Haridas S."/>
            <person name="Albert R."/>
            <person name="Binder M."/>
            <person name="Bloem J."/>
            <person name="Labutti K."/>
            <person name="Salamov A."/>
            <person name="Andreopoulos B."/>
            <person name="Baker S."/>
            <person name="Barry K."/>
            <person name="Bills G."/>
            <person name="Bluhm B."/>
            <person name="Cannon C."/>
            <person name="Castanera R."/>
            <person name="Culley D."/>
            <person name="Daum C."/>
            <person name="Ezra D."/>
            <person name="Gonzalez J."/>
            <person name="Henrissat B."/>
            <person name="Kuo A."/>
            <person name="Liang C."/>
            <person name="Lipzen A."/>
            <person name="Lutzoni F."/>
            <person name="Magnuson J."/>
            <person name="Mondo S."/>
            <person name="Nolan M."/>
            <person name="Ohm R."/>
            <person name="Pangilinan J."/>
            <person name="Park H.-J."/>
            <person name="Ramirez L."/>
            <person name="Alfaro M."/>
            <person name="Sun H."/>
            <person name="Tritt A."/>
            <person name="Yoshinaga Y."/>
            <person name="Zwiers L.-H."/>
            <person name="Turgeon B."/>
            <person name="Goodwin S."/>
            <person name="Spatafora J."/>
            <person name="Crous P."/>
            <person name="Grigoriev I."/>
        </authorList>
    </citation>
    <scope>NUCLEOTIDE SEQUENCE</scope>
    <source>
        <strain evidence="1">CBS 122367</strain>
    </source>
</reference>
<accession>A0A6G1IFH7</accession>